<gene>
    <name evidence="9" type="primary">ENTREP1</name>
</gene>
<comment type="subcellular location">
    <subcellularLocation>
        <location evidence="1">Membrane</location>
        <topology evidence="1">Multi-pass membrane protein</topology>
    </subcellularLocation>
</comment>
<evidence type="ECO:0000256" key="1">
    <source>
        <dbReference type="ARBA" id="ARBA00004141"/>
    </source>
</evidence>
<dbReference type="PANTHER" id="PTHR17615:SF8">
    <property type="entry name" value="ENDOSOMAL TRANSMEMBRANE EPSIN INTERACTOR 1"/>
    <property type="match status" value="1"/>
</dbReference>
<dbReference type="PANTHER" id="PTHR17615">
    <property type="entry name" value="PROTEIN FAM189A"/>
    <property type="match status" value="1"/>
</dbReference>
<feature type="transmembrane region" description="Helical" evidence="7">
    <location>
        <begin position="97"/>
        <end position="119"/>
    </location>
</feature>
<evidence type="ECO:0000256" key="5">
    <source>
        <dbReference type="ARBA" id="ARBA00034309"/>
    </source>
</evidence>
<dbReference type="Proteomes" id="UP001652580">
    <property type="component" value="Chromosome 6"/>
</dbReference>
<dbReference type="InterPro" id="IPR007237">
    <property type="entry name" value="CD20-like"/>
</dbReference>
<feature type="transmembrane region" description="Helical" evidence="7">
    <location>
        <begin position="269"/>
        <end position="292"/>
    </location>
</feature>
<evidence type="ECO:0000313" key="8">
    <source>
        <dbReference type="Proteomes" id="UP001652580"/>
    </source>
</evidence>
<feature type="transmembrane region" description="Helical" evidence="7">
    <location>
        <begin position="131"/>
        <end position="150"/>
    </location>
</feature>
<sequence>MSLPVVLPGSCCPVAGLSGGPQAGGPGAAAAAAQEPPLPPLRPRWSRAALQPPARPRCAATAAAAGVLAPPPALSYRRAAAAAAAAPGSALLPARPLLSLGLLQLILGCCMVALSFGALSLSSSPQVKNSCPFWAGSSVILSGIIGLTTWKRPMILLVVPAPLVEEPVFSSLNYLGTLVENQLTLSVNLFVLLSVVCVLLNLAGFILGCQGAQFVSSVPRCDLVDLGEGKICFCCEEFQPAKCTDKENALKLFPVQPCSAVHLLLKKVLFALCALNALTTTVCLVAAALRYLQIFAARRSCIDESQISVEEVEEHRRIPDPEDFVPPVPPPSYFATFYSCTPRTNRRMVGPDVIPLPHIYGARIKGVEVFCPLEPPPPYEAVVSQTDQQQGSSFQMPEGSEAATSPLEPICMPVTQGGDIPNTPGEESASMSTPSSSQLRPARSWRALQPLRTRSKSDPVLHHSAERAVPVLSCEAATQTEGRPDLAAVTLRRGLRSRALRCRPRSLIDYRSYMDTKLLVARFLEQSSCSMTPDIHELVENIKSVLKSDEEHMEEAITSASFLEQIMAPMQPSTSRALMLPSRRQPGLLHLRSCGDLSTFVPAGRPRAERRPRRAEAERPHSLIGVIRETVL</sequence>
<dbReference type="Pfam" id="PF04103">
    <property type="entry name" value="CD20"/>
    <property type="match status" value="1"/>
</dbReference>
<reference evidence="9" key="1">
    <citation type="submission" date="2025-08" db="UniProtKB">
        <authorList>
            <consortium name="RefSeq"/>
        </authorList>
    </citation>
    <scope>IDENTIFICATION</scope>
</reference>
<dbReference type="RefSeq" id="XP_057404939.1">
    <property type="nucleotide sequence ID" value="XM_057548956.1"/>
</dbReference>
<keyword evidence="8" id="KW-1185">Reference proteome</keyword>
<evidence type="ECO:0000256" key="6">
    <source>
        <dbReference type="SAM" id="MobiDB-lite"/>
    </source>
</evidence>
<evidence type="ECO:0000313" key="9">
    <source>
        <dbReference type="RefSeq" id="XP_057404939.1"/>
    </source>
</evidence>
<comment type="similarity">
    <text evidence="5">Belongs to the ENTREP family.</text>
</comment>
<keyword evidence="2 7" id="KW-0812">Transmembrane</keyword>
<dbReference type="GeneID" id="103002572"/>
<evidence type="ECO:0000256" key="2">
    <source>
        <dbReference type="ARBA" id="ARBA00022692"/>
    </source>
</evidence>
<keyword evidence="3 7" id="KW-1133">Transmembrane helix</keyword>
<evidence type="ECO:0000256" key="4">
    <source>
        <dbReference type="ARBA" id="ARBA00023136"/>
    </source>
</evidence>
<organism evidence="8 9">
    <name type="scientific">Balaenoptera acutorostrata</name>
    <name type="common">Common minke whale</name>
    <name type="synonym">Balaena rostrata</name>
    <dbReference type="NCBI Taxonomy" id="9767"/>
    <lineage>
        <taxon>Eukaryota</taxon>
        <taxon>Metazoa</taxon>
        <taxon>Chordata</taxon>
        <taxon>Craniata</taxon>
        <taxon>Vertebrata</taxon>
        <taxon>Euteleostomi</taxon>
        <taxon>Mammalia</taxon>
        <taxon>Eutheria</taxon>
        <taxon>Laurasiatheria</taxon>
        <taxon>Artiodactyla</taxon>
        <taxon>Whippomorpha</taxon>
        <taxon>Cetacea</taxon>
        <taxon>Mysticeti</taxon>
        <taxon>Balaenopteridae</taxon>
        <taxon>Balaenoptera</taxon>
    </lineage>
</organism>
<feature type="transmembrane region" description="Helical" evidence="7">
    <location>
        <begin position="185"/>
        <end position="207"/>
    </location>
</feature>
<protein>
    <submittedName>
        <fullName evidence="9">Endosomal transmembrane epsin interactor 1 isoform X1</fullName>
    </submittedName>
</protein>
<feature type="compositionally biased region" description="Polar residues" evidence="6">
    <location>
        <begin position="386"/>
        <end position="395"/>
    </location>
</feature>
<keyword evidence="4 7" id="KW-0472">Membrane</keyword>
<accession>A0ABM3TS59</accession>
<feature type="region of interest" description="Disordered" evidence="6">
    <location>
        <begin position="386"/>
        <end position="446"/>
    </location>
</feature>
<feature type="compositionally biased region" description="Low complexity" evidence="6">
    <location>
        <begin position="428"/>
        <end position="437"/>
    </location>
</feature>
<proteinExistence type="inferred from homology"/>
<name>A0ABM3TS59_BALAC</name>
<evidence type="ECO:0000256" key="3">
    <source>
        <dbReference type="ARBA" id="ARBA00022989"/>
    </source>
</evidence>
<evidence type="ECO:0000256" key="7">
    <source>
        <dbReference type="SAM" id="Phobius"/>
    </source>
</evidence>
<dbReference type="InterPro" id="IPR030431">
    <property type="entry name" value="ENTREP1-3"/>
</dbReference>